<dbReference type="EMBL" id="AP022586">
    <property type="protein sequence ID" value="BBY15895.1"/>
    <property type="molecule type" value="Genomic_DNA"/>
</dbReference>
<dbReference type="PANTHER" id="PTHR43775:SF37">
    <property type="entry name" value="SI:DKEY-61P9.11"/>
    <property type="match status" value="1"/>
</dbReference>
<evidence type="ECO:0000313" key="7">
    <source>
        <dbReference type="EMBL" id="BBY15895.1"/>
    </source>
</evidence>
<name>A0AAD1IHQ8_9MYCO</name>
<feature type="region of interest" description="Disordered" evidence="5">
    <location>
        <begin position="572"/>
        <end position="603"/>
    </location>
</feature>
<sequence>MVIFRPTAVSANPIRIFPSMSYGCVWSPRPPIGPPPDGRGGQGVVVRVRGTNAHVVLEQPPTQPVGQTGAVTDPGQRCAVTTLVVSGKTQARVASMAQVLADWLEGAGAAIGLAEVAHTLNQHRTRHAVLATVCPRPHRRRGRAACTGRRAQRARVVGPHPQPRRSGTVFVYSGQGSQWPGMGQRLLAEEPAFAAAVAELEAPFLEQVGFSLQQVLSAGQPVVGIARIQPVLVAMQLALTALWRSYGIEPDAVIGHSMGEVTAAVVAGALSPAQGLRVIATRSQLMSDLAGQGAMALLELDPDTTHTLIRDYPDLTVAVYASPRQTVIAGPPHHIDAVIAAVDARNRLARRIDVDVASHHPTIDPILPALRTALADLTPHTPTLPLITTTDPTTPADFTADYWATNLRHPVQFTHAITTAATQHHTFIEISPHPLLTHAITDTLTTTHHTTTHHTTATLHRHTDDTLTFHTNLNTIHPPPTEVSRSATVVAPLWISRLARGSSRGTGSQASPPAGRSPVVTRYSECTSRSPRATVTCGRRRSTPRRLDGWLTMRCTANPYCPQRDSPRWRWPRAPKPSACAPTPSRSTGWRSSRCSRWTAGSR</sequence>
<accession>A0AAD1IHQ8</accession>
<evidence type="ECO:0000259" key="6">
    <source>
        <dbReference type="SMART" id="SM00827"/>
    </source>
</evidence>
<dbReference type="SMART" id="SM00827">
    <property type="entry name" value="PKS_AT"/>
    <property type="match status" value="1"/>
</dbReference>
<dbReference type="SUPFAM" id="SSF55048">
    <property type="entry name" value="Probable ACP-binding domain of malonyl-CoA ACP transacylase"/>
    <property type="match status" value="1"/>
</dbReference>
<dbReference type="Gene3D" id="3.40.366.10">
    <property type="entry name" value="Malonyl-Coenzyme A Acyl Carrier Protein, domain 2"/>
    <property type="match status" value="1"/>
</dbReference>
<evidence type="ECO:0000256" key="2">
    <source>
        <dbReference type="ARBA" id="ARBA00022553"/>
    </source>
</evidence>
<dbReference type="GO" id="GO:0005737">
    <property type="term" value="C:cytoplasm"/>
    <property type="evidence" value="ECO:0007669"/>
    <property type="project" value="TreeGrafter"/>
</dbReference>
<evidence type="ECO:0000313" key="8">
    <source>
        <dbReference type="Proteomes" id="UP000466607"/>
    </source>
</evidence>
<evidence type="ECO:0000256" key="1">
    <source>
        <dbReference type="ARBA" id="ARBA00022450"/>
    </source>
</evidence>
<dbReference type="Pfam" id="PF00698">
    <property type="entry name" value="Acyl_transf_1"/>
    <property type="match status" value="1"/>
</dbReference>
<dbReference type="Proteomes" id="UP000466607">
    <property type="component" value="Chromosome"/>
</dbReference>
<reference evidence="7 8" key="1">
    <citation type="journal article" date="2019" name="Emerg. Microbes Infect.">
        <title>Comprehensive subspecies identification of 175 nontuberculous mycobacteria species based on 7547 genomic profiles.</title>
        <authorList>
            <person name="Matsumoto Y."/>
            <person name="Kinjo T."/>
            <person name="Motooka D."/>
            <person name="Nabeya D."/>
            <person name="Jung N."/>
            <person name="Uechi K."/>
            <person name="Horii T."/>
            <person name="Iida T."/>
            <person name="Fujita J."/>
            <person name="Nakamura S."/>
        </authorList>
    </citation>
    <scope>NUCLEOTIDE SEQUENCE [LARGE SCALE GENOMIC DNA]</scope>
    <source>
        <strain evidence="7 8">JCM 17423</strain>
    </source>
</reference>
<dbReference type="InterPro" id="IPR014043">
    <property type="entry name" value="Acyl_transferase_dom"/>
</dbReference>
<dbReference type="GO" id="GO:0071770">
    <property type="term" value="P:DIM/DIP cell wall layer assembly"/>
    <property type="evidence" value="ECO:0007669"/>
    <property type="project" value="TreeGrafter"/>
</dbReference>
<dbReference type="GO" id="GO:0006633">
    <property type="term" value="P:fatty acid biosynthetic process"/>
    <property type="evidence" value="ECO:0007669"/>
    <property type="project" value="TreeGrafter"/>
</dbReference>
<dbReference type="SUPFAM" id="SSF52151">
    <property type="entry name" value="FabD/lysophospholipase-like"/>
    <property type="match status" value="1"/>
</dbReference>
<dbReference type="PANTHER" id="PTHR43775">
    <property type="entry name" value="FATTY ACID SYNTHASE"/>
    <property type="match status" value="1"/>
</dbReference>
<keyword evidence="3" id="KW-0808">Transferase</keyword>
<dbReference type="InterPro" id="IPR050091">
    <property type="entry name" value="PKS_NRPS_Biosynth_Enz"/>
</dbReference>
<protein>
    <recommendedName>
        <fullName evidence="6">Malonyl-CoA:ACP transacylase (MAT) domain-containing protein</fullName>
    </recommendedName>
</protein>
<dbReference type="FunFam" id="3.30.70.250:FF:000003">
    <property type="entry name" value="Polyketide beta-ketoacyl synthase Pks3"/>
    <property type="match status" value="1"/>
</dbReference>
<keyword evidence="2" id="KW-0597">Phosphoprotein</keyword>
<dbReference type="InterPro" id="IPR016035">
    <property type="entry name" value="Acyl_Trfase/lysoPLipase"/>
</dbReference>
<gene>
    <name evidence="7" type="ORF">MLIT_14870</name>
</gene>
<evidence type="ECO:0000256" key="3">
    <source>
        <dbReference type="ARBA" id="ARBA00022679"/>
    </source>
</evidence>
<feature type="compositionally biased region" description="Polar residues" evidence="5">
    <location>
        <begin position="584"/>
        <end position="603"/>
    </location>
</feature>
<dbReference type="InterPro" id="IPR001227">
    <property type="entry name" value="Ac_transferase_dom_sf"/>
</dbReference>
<keyword evidence="8" id="KW-1185">Reference proteome</keyword>
<proteinExistence type="predicted"/>
<feature type="domain" description="Malonyl-CoA:ACP transacylase (MAT)" evidence="6">
    <location>
        <begin position="171"/>
        <end position="463"/>
    </location>
</feature>
<feature type="region of interest" description="Disordered" evidence="5">
    <location>
        <begin position="501"/>
        <end position="523"/>
    </location>
</feature>
<organism evidence="7 8">
    <name type="scientific">Mycolicibacterium litorale</name>
    <dbReference type="NCBI Taxonomy" id="758802"/>
    <lineage>
        <taxon>Bacteria</taxon>
        <taxon>Bacillati</taxon>
        <taxon>Actinomycetota</taxon>
        <taxon>Actinomycetes</taxon>
        <taxon>Mycobacteriales</taxon>
        <taxon>Mycobacteriaceae</taxon>
        <taxon>Mycolicibacterium</taxon>
    </lineage>
</organism>
<dbReference type="Gene3D" id="3.30.70.250">
    <property type="entry name" value="Malonyl-CoA ACP transacylase, ACP-binding"/>
    <property type="match status" value="1"/>
</dbReference>
<evidence type="ECO:0000256" key="4">
    <source>
        <dbReference type="ARBA" id="ARBA00023268"/>
    </source>
</evidence>
<dbReference type="GO" id="GO:0005886">
    <property type="term" value="C:plasma membrane"/>
    <property type="evidence" value="ECO:0007669"/>
    <property type="project" value="TreeGrafter"/>
</dbReference>
<keyword evidence="4" id="KW-0511">Multifunctional enzyme</keyword>
<keyword evidence="1" id="KW-0596">Phosphopantetheine</keyword>
<dbReference type="AlphaFoldDB" id="A0AAD1IHQ8"/>
<dbReference type="InterPro" id="IPR016036">
    <property type="entry name" value="Malonyl_transacylase_ACP-bd"/>
</dbReference>
<dbReference type="GO" id="GO:0004312">
    <property type="term" value="F:fatty acid synthase activity"/>
    <property type="evidence" value="ECO:0007669"/>
    <property type="project" value="TreeGrafter"/>
</dbReference>
<evidence type="ECO:0000256" key="5">
    <source>
        <dbReference type="SAM" id="MobiDB-lite"/>
    </source>
</evidence>